<accession>A0ABS4PT09</accession>
<sequence>MPDAQIKSVNIEIASADLETLKNGKYQLCFAKKVNDTYNVVWQSADAYLSNNTFSWQPLYQLFGSNEFKGDVGVHVATNQVSIGLGEQATIDSGGVLGEASSGGPATAITMVNDYGPIHPGLCAYSTDIQGNSTTTPIYVAEDPIVSGSDTLTPVESVQVWFEQDVKTSTMFSTARSNSVEIDLTEHDSATRLYSDGGWSTPKSSAFSVDPVSIMLLVATLTAAVVVHDLATKITSKLTGVYKDIKVDVGMVAGNVITIEYREQPGLSGARLSQTQLLLLNPTTVDQLTGITLDAFAQLGVGYVQLAANASA</sequence>
<dbReference type="EMBL" id="JAGGMS010000001">
    <property type="protein sequence ID" value="MBP2182569.1"/>
    <property type="molecule type" value="Genomic_DNA"/>
</dbReference>
<name>A0ABS4PT09_9PSEU</name>
<dbReference type="RefSeq" id="WP_209665856.1">
    <property type="nucleotide sequence ID" value="NZ_JAGGMS010000001.1"/>
</dbReference>
<reference evidence="1 2" key="1">
    <citation type="submission" date="2021-03" db="EMBL/GenBank/DDBJ databases">
        <title>Sequencing the genomes of 1000 actinobacteria strains.</title>
        <authorList>
            <person name="Klenk H.-P."/>
        </authorList>
    </citation>
    <scope>NUCLEOTIDE SEQUENCE [LARGE SCALE GENOMIC DNA]</scope>
    <source>
        <strain evidence="1 2">DSM 45510</strain>
    </source>
</reference>
<comment type="caution">
    <text evidence="1">The sequence shown here is derived from an EMBL/GenBank/DDBJ whole genome shotgun (WGS) entry which is preliminary data.</text>
</comment>
<evidence type="ECO:0000313" key="1">
    <source>
        <dbReference type="EMBL" id="MBP2182569.1"/>
    </source>
</evidence>
<protein>
    <submittedName>
        <fullName evidence="1">Uncharacterized protein</fullName>
    </submittedName>
</protein>
<proteinExistence type="predicted"/>
<organism evidence="1 2">
    <name type="scientific">Amycolatopsis magusensis</name>
    <dbReference type="NCBI Taxonomy" id="882444"/>
    <lineage>
        <taxon>Bacteria</taxon>
        <taxon>Bacillati</taxon>
        <taxon>Actinomycetota</taxon>
        <taxon>Actinomycetes</taxon>
        <taxon>Pseudonocardiales</taxon>
        <taxon>Pseudonocardiaceae</taxon>
        <taxon>Amycolatopsis</taxon>
    </lineage>
</organism>
<gene>
    <name evidence="1" type="ORF">JOM49_004095</name>
</gene>
<keyword evidence="2" id="KW-1185">Reference proteome</keyword>
<dbReference type="Proteomes" id="UP000741013">
    <property type="component" value="Unassembled WGS sequence"/>
</dbReference>
<evidence type="ECO:0000313" key="2">
    <source>
        <dbReference type="Proteomes" id="UP000741013"/>
    </source>
</evidence>